<feature type="signal peptide" evidence="1">
    <location>
        <begin position="1"/>
        <end position="19"/>
    </location>
</feature>
<evidence type="ECO:0000313" key="2">
    <source>
        <dbReference type="EMBL" id="EJD36341.1"/>
    </source>
</evidence>
<sequence length="212" mass="22675">MRLSATTTVLALAATLALAQDEVIQYNAEHNATSLIGTWSSGAGLVQTGPNFCNPKEKTFNPPKVGGISYSFSADGFFEQAEYRYGANPARPACPNVTMLFQHGSYELFPNGSIILNPIAADGLVQTQTPCGGKTSTLQQFSAQILFKNWRIFYDPPSGGYHLHLFRSVPPSVRGCAGGRYTRARPTDAVRTVGGRLGATDDVPLSSCPAAR</sequence>
<dbReference type="FunCoup" id="J0D986">
    <property type="interactions" value="9"/>
</dbReference>
<dbReference type="OrthoDB" id="5327821at2759"/>
<dbReference type="eggNOG" id="ENOG502QQTG">
    <property type="taxonomic scope" value="Eukaryota"/>
</dbReference>
<protein>
    <submittedName>
        <fullName evidence="2">Uncharacterized protein</fullName>
    </submittedName>
</protein>
<dbReference type="InterPro" id="IPR019623">
    <property type="entry name" value="Rot1"/>
</dbReference>
<gene>
    <name evidence="2" type="ORF">AURDEDRAFT_74308</name>
</gene>
<dbReference type="Proteomes" id="UP000006514">
    <property type="component" value="Unassembled WGS sequence"/>
</dbReference>
<dbReference type="GO" id="GO:0005789">
    <property type="term" value="C:endoplasmic reticulum membrane"/>
    <property type="evidence" value="ECO:0007669"/>
    <property type="project" value="TreeGrafter"/>
</dbReference>
<dbReference type="KEGG" id="adl:AURDEDRAFT_74308"/>
<dbReference type="GO" id="GO:0006458">
    <property type="term" value="P:'de novo' protein folding"/>
    <property type="evidence" value="ECO:0007669"/>
    <property type="project" value="InterPro"/>
</dbReference>
<reference evidence="3" key="1">
    <citation type="journal article" date="2012" name="Science">
        <title>The Paleozoic origin of enzymatic lignin decomposition reconstructed from 31 fungal genomes.</title>
        <authorList>
            <person name="Floudas D."/>
            <person name="Binder M."/>
            <person name="Riley R."/>
            <person name="Barry K."/>
            <person name="Blanchette R.A."/>
            <person name="Henrissat B."/>
            <person name="Martinez A.T."/>
            <person name="Otillar R."/>
            <person name="Spatafora J.W."/>
            <person name="Yadav J.S."/>
            <person name="Aerts A."/>
            <person name="Benoit I."/>
            <person name="Boyd A."/>
            <person name="Carlson A."/>
            <person name="Copeland A."/>
            <person name="Coutinho P.M."/>
            <person name="de Vries R.P."/>
            <person name="Ferreira P."/>
            <person name="Findley K."/>
            <person name="Foster B."/>
            <person name="Gaskell J."/>
            <person name="Glotzer D."/>
            <person name="Gorecki P."/>
            <person name="Heitman J."/>
            <person name="Hesse C."/>
            <person name="Hori C."/>
            <person name="Igarashi K."/>
            <person name="Jurgens J.A."/>
            <person name="Kallen N."/>
            <person name="Kersten P."/>
            <person name="Kohler A."/>
            <person name="Kuees U."/>
            <person name="Kumar T.K.A."/>
            <person name="Kuo A."/>
            <person name="LaButti K."/>
            <person name="Larrondo L.F."/>
            <person name="Lindquist E."/>
            <person name="Ling A."/>
            <person name="Lombard V."/>
            <person name="Lucas S."/>
            <person name="Lundell T."/>
            <person name="Martin R."/>
            <person name="McLaughlin D.J."/>
            <person name="Morgenstern I."/>
            <person name="Morin E."/>
            <person name="Murat C."/>
            <person name="Nagy L.G."/>
            <person name="Nolan M."/>
            <person name="Ohm R.A."/>
            <person name="Patyshakuliyeva A."/>
            <person name="Rokas A."/>
            <person name="Ruiz-Duenas F.J."/>
            <person name="Sabat G."/>
            <person name="Salamov A."/>
            <person name="Samejima M."/>
            <person name="Schmutz J."/>
            <person name="Slot J.C."/>
            <person name="St John F."/>
            <person name="Stenlid J."/>
            <person name="Sun H."/>
            <person name="Sun S."/>
            <person name="Syed K."/>
            <person name="Tsang A."/>
            <person name="Wiebenga A."/>
            <person name="Young D."/>
            <person name="Pisabarro A."/>
            <person name="Eastwood D.C."/>
            <person name="Martin F."/>
            <person name="Cullen D."/>
            <person name="Grigoriev I.V."/>
            <person name="Hibbett D.S."/>
        </authorList>
    </citation>
    <scope>NUCLEOTIDE SEQUENCE [LARGE SCALE GENOMIC DNA]</scope>
    <source>
        <strain evidence="3">TFB10046</strain>
    </source>
</reference>
<dbReference type="AlphaFoldDB" id="J0D986"/>
<dbReference type="Pfam" id="PF10681">
    <property type="entry name" value="Rot1"/>
    <property type="match status" value="1"/>
</dbReference>
<keyword evidence="3" id="KW-1185">Reference proteome</keyword>
<dbReference type="GO" id="GO:0051082">
    <property type="term" value="F:unfolded protein binding"/>
    <property type="evidence" value="ECO:0007669"/>
    <property type="project" value="TreeGrafter"/>
</dbReference>
<feature type="chain" id="PRO_5003732751" evidence="1">
    <location>
        <begin position="20"/>
        <end position="212"/>
    </location>
</feature>
<evidence type="ECO:0000256" key="1">
    <source>
        <dbReference type="SAM" id="SignalP"/>
    </source>
</evidence>
<accession>J0D986</accession>
<evidence type="ECO:0000313" key="3">
    <source>
        <dbReference type="Proteomes" id="UP000006514"/>
    </source>
</evidence>
<dbReference type="PANTHER" id="PTHR28090">
    <property type="entry name" value="PROTEIN ROT1"/>
    <property type="match status" value="1"/>
</dbReference>
<organism evidence="2 3">
    <name type="scientific">Auricularia subglabra (strain TFB-10046 / SS5)</name>
    <name type="common">White-rot fungus</name>
    <name type="synonym">Auricularia delicata (strain TFB10046)</name>
    <dbReference type="NCBI Taxonomy" id="717982"/>
    <lineage>
        <taxon>Eukaryota</taxon>
        <taxon>Fungi</taxon>
        <taxon>Dikarya</taxon>
        <taxon>Basidiomycota</taxon>
        <taxon>Agaricomycotina</taxon>
        <taxon>Agaricomycetes</taxon>
        <taxon>Auriculariales</taxon>
        <taxon>Auriculariaceae</taxon>
        <taxon>Auricularia</taxon>
    </lineage>
</organism>
<dbReference type="PANTHER" id="PTHR28090:SF2">
    <property type="entry name" value="PROTEIN ROT1"/>
    <property type="match status" value="1"/>
</dbReference>
<name>J0D986_AURST</name>
<keyword evidence="1" id="KW-0732">Signal</keyword>
<dbReference type="EMBL" id="JH687864">
    <property type="protein sequence ID" value="EJD36341.1"/>
    <property type="molecule type" value="Genomic_DNA"/>
</dbReference>
<dbReference type="InParanoid" id="J0D986"/>
<proteinExistence type="predicted"/>
<dbReference type="OMA" id="IWQHGKY"/>